<proteinExistence type="inferred from homology"/>
<evidence type="ECO:0000256" key="1">
    <source>
        <dbReference type="ARBA" id="ARBA00007847"/>
    </source>
</evidence>
<evidence type="ECO:0000256" key="2">
    <source>
        <dbReference type="ARBA" id="ARBA00023235"/>
    </source>
</evidence>
<dbReference type="PROSITE" id="PS00924">
    <property type="entry name" value="ASP_GLU_RACEMASE_2"/>
    <property type="match status" value="1"/>
</dbReference>
<dbReference type="NCBIfam" id="TIGR00035">
    <property type="entry name" value="asp_race"/>
    <property type="match status" value="1"/>
</dbReference>
<dbReference type="SUPFAM" id="SSF53681">
    <property type="entry name" value="Aspartate/glutamate racemase"/>
    <property type="match status" value="2"/>
</dbReference>
<evidence type="ECO:0000313" key="4">
    <source>
        <dbReference type="Proteomes" id="UP001179280"/>
    </source>
</evidence>
<protein>
    <submittedName>
        <fullName evidence="3">Aspartate racemase</fullName>
        <ecNumber evidence="3">5.1.1.13</ecNumber>
    </submittedName>
</protein>
<dbReference type="PANTHER" id="PTHR21198:SF7">
    <property type="entry name" value="ASPARTATE-GLUTAMATE RACEMASE FAMILY"/>
    <property type="match status" value="1"/>
</dbReference>
<sequence>MDNPVGVIGGLGPKATISFMKGIVDQTDASCDQDHLNILLFHHSSIPDRTAYILEPDQAENPLPMLVDDVKQLEQAGASFIAIPCNTAHYFYDELQAQTNVPIVHMIRETVGAIKRNNPKAKQVGILATEGTVQAHLYQSELERVGLTSYAPPSWMQETVNALIFDQVKNGDPIDYQAYNYVLAQMSSYGCDVVILGCTELSYIEDTAPLHGFPVIDAQRVLVETTIERGGKNVKKEVQRSKMTS</sequence>
<keyword evidence="4" id="KW-1185">Reference proteome</keyword>
<accession>A0ABS2SYF7</accession>
<reference evidence="3" key="1">
    <citation type="submission" date="2021-01" db="EMBL/GenBank/DDBJ databases">
        <title>Genomic Encyclopedia of Type Strains, Phase IV (KMG-IV): sequencing the most valuable type-strain genomes for metagenomic binning, comparative biology and taxonomic classification.</title>
        <authorList>
            <person name="Goeker M."/>
        </authorList>
    </citation>
    <scope>NUCLEOTIDE SEQUENCE</scope>
    <source>
        <strain evidence="3">DSM 21943</strain>
    </source>
</reference>
<dbReference type="Proteomes" id="UP001179280">
    <property type="component" value="Unassembled WGS sequence"/>
</dbReference>
<name>A0ABS2SYF7_9BACI</name>
<dbReference type="Pfam" id="PF01177">
    <property type="entry name" value="Asp_Glu_race"/>
    <property type="match status" value="1"/>
</dbReference>
<dbReference type="EC" id="5.1.1.13" evidence="3"/>
<dbReference type="EMBL" id="JAFBCV010000011">
    <property type="protein sequence ID" value="MBM7840071.1"/>
    <property type="molecule type" value="Genomic_DNA"/>
</dbReference>
<dbReference type="RefSeq" id="WP_204467503.1">
    <property type="nucleotide sequence ID" value="NZ_JAFBCV010000011.1"/>
</dbReference>
<dbReference type="Gene3D" id="3.40.50.1860">
    <property type="match status" value="2"/>
</dbReference>
<comment type="caution">
    <text evidence="3">The sequence shown here is derived from an EMBL/GenBank/DDBJ whole genome shotgun (WGS) entry which is preliminary data.</text>
</comment>
<dbReference type="InterPro" id="IPR004380">
    <property type="entry name" value="Asp_race"/>
</dbReference>
<comment type="similarity">
    <text evidence="1">Belongs to the aspartate/glutamate racemases family.</text>
</comment>
<organism evidence="3 4">
    <name type="scientific">Shouchella xiaoxiensis</name>
    <dbReference type="NCBI Taxonomy" id="766895"/>
    <lineage>
        <taxon>Bacteria</taxon>
        <taxon>Bacillati</taxon>
        <taxon>Bacillota</taxon>
        <taxon>Bacilli</taxon>
        <taxon>Bacillales</taxon>
        <taxon>Bacillaceae</taxon>
        <taxon>Shouchella</taxon>
    </lineage>
</organism>
<dbReference type="InterPro" id="IPR001920">
    <property type="entry name" value="Asp/Glu_race"/>
</dbReference>
<gene>
    <name evidence="3" type="ORF">JOC54_003351</name>
</gene>
<evidence type="ECO:0000313" key="3">
    <source>
        <dbReference type="EMBL" id="MBM7840071.1"/>
    </source>
</evidence>
<dbReference type="InterPro" id="IPR018187">
    <property type="entry name" value="Asp/Glu_racemase_AS_1"/>
</dbReference>
<dbReference type="PROSITE" id="PS00923">
    <property type="entry name" value="ASP_GLU_RACEMASE_1"/>
    <property type="match status" value="1"/>
</dbReference>
<dbReference type="PANTHER" id="PTHR21198">
    <property type="entry name" value="GLUTAMATE RACEMASE"/>
    <property type="match status" value="1"/>
</dbReference>
<dbReference type="GO" id="GO:0047689">
    <property type="term" value="F:aspartate racemase activity"/>
    <property type="evidence" value="ECO:0007669"/>
    <property type="project" value="UniProtKB-EC"/>
</dbReference>
<keyword evidence="2 3" id="KW-0413">Isomerase</keyword>
<dbReference type="InterPro" id="IPR015942">
    <property type="entry name" value="Asp/Glu/hydantoin_racemase"/>
</dbReference>
<dbReference type="InterPro" id="IPR033134">
    <property type="entry name" value="Asp/Glu_racemase_AS_2"/>
</dbReference>